<dbReference type="Gene3D" id="3.50.50.60">
    <property type="entry name" value="FAD/NAD(P)-binding domain"/>
    <property type="match status" value="2"/>
</dbReference>
<dbReference type="GeneID" id="9800545"/>
<gene>
    <name evidence="8" type="ORF">GCK72_011195</name>
</gene>
<evidence type="ECO:0000313" key="9">
    <source>
        <dbReference type="Proteomes" id="UP000483820"/>
    </source>
</evidence>
<evidence type="ECO:0000256" key="4">
    <source>
        <dbReference type="ARBA" id="ARBA00022630"/>
    </source>
</evidence>
<dbReference type="GO" id="GO:0140682">
    <property type="term" value="F:FAD-dependent H3K4me/H3K4me3 demethylase activity"/>
    <property type="evidence" value="ECO:0007669"/>
    <property type="project" value="UniProtKB-ARBA"/>
</dbReference>
<sequence length="997" mass="113255">MRFSKKSRIKRACAIATEVLKEAKKIRKSNSEIQENCVLQLGNCKISASYGHRLSKTEACCSSCFSTTFRGRDYEPDFLIWKQKAIDGQTYVRNEQFAKRYINSCFLPYYKKCQSCGKYSEFQSSETFKPHDFVNFQCENDCDTTVESEDVRRVRRDSGWCFNEFGQPPLLQNNISYDLLVDHYVTRTTGMDATCQEGAELIDDGGVAFRDTKKIMNMFYVPFTDVIANIVHPEFMETDEKFAFPKFADDPISIYYLQVRNTIIAMWLKHPFVEVTQKMVESQIIVRGHARIFFIEHLIQPILEFLTIKGIVNYGAFDFRIDPLNGNVPKVAIIGAGISGISTARHLQHLGVNAVLFEAKDRHGGRMNDDRTLGVPVGKGAQIIVGNINNPITLLCEQIGIRYRNSTFFCPLIDETGRCFTLEHKELDDQVDLHYNNVLDAIRNKYQSDRNFPDVTLEETTVTPILETPILEITVSPIIEITTTVSPILEIMVAWILETGDYCISDPRDYCNSDPRDYGSLDPTDYCISDPRDYCNSDPRDSDPSDYCISDPRDYDPRDYCFSDPRSTEARILETSVTPILRITVTPILETTVSSILDPRDYCNSDPGDYDYFISDPRDYCIFDSKDYCNSDPGDYCSLDPTDYCISDPRDYCNSDPKIVFVLTEMFSKMSSGLLSAADLDHLYTPEFEKLLDFHLGNLEFSCGTAVENLSAKEYDHNEKFGNFAGEHAVILDGAQTIIEYLARGLDIRLNSPIKQIDWKSEEKRVKLVFETGETETFDKVVVTTSLAVLKKNPQLFNPPLPDEKRKAIDDLGAGLIEKMAVKFDRRFWSTVDADDGIKAQYFGKVPDSKSDRSLFNIYYDFSGKDATGNEVFVLMSYVTAEHVNLVNELSDEEVAEKFVETLRKMFPKAIINPIGQMVSHWGADPYIGMSYTYVPFGSSGDGVYNKLKETIDDRIYFAGEHTIAAEPQTMAGAYLSGLREASKIVMSWKRDIQESP</sequence>
<dbReference type="InterPro" id="IPR036188">
    <property type="entry name" value="FAD/NAD-bd_sf"/>
</dbReference>
<dbReference type="KEGG" id="crq:GCK72_011195"/>
<dbReference type="SUPFAM" id="SSF54373">
    <property type="entry name" value="FAD-linked reductases, C-terminal domain"/>
    <property type="match status" value="1"/>
</dbReference>
<reference evidence="8 9" key="1">
    <citation type="submission" date="2019-12" db="EMBL/GenBank/DDBJ databases">
        <title>Chromosome-level assembly of the Caenorhabditis remanei genome.</title>
        <authorList>
            <person name="Teterina A.A."/>
            <person name="Willis J.H."/>
            <person name="Phillips P.C."/>
        </authorList>
    </citation>
    <scope>NUCLEOTIDE SEQUENCE [LARGE SCALE GENOMIC DNA]</scope>
    <source>
        <strain evidence="8 9">PX506</strain>
        <tissue evidence="8">Whole organism</tissue>
    </source>
</reference>
<comment type="similarity">
    <text evidence="3">Belongs to the flavin monoamine oxidase family.</text>
</comment>
<name>A0A6A5H7T8_CAERE</name>
<dbReference type="SUPFAM" id="SSF46689">
    <property type="entry name" value="Homeodomain-like"/>
    <property type="match status" value="1"/>
</dbReference>
<dbReference type="PANTHER" id="PTHR10742">
    <property type="entry name" value="FLAVIN MONOAMINE OXIDASE"/>
    <property type="match status" value="1"/>
</dbReference>
<accession>A0A6A5H7T8</accession>
<dbReference type="InterPro" id="IPR009057">
    <property type="entry name" value="Homeodomain-like_sf"/>
</dbReference>
<dbReference type="AlphaFoldDB" id="A0A6A5H7T8"/>
<dbReference type="SUPFAM" id="SSF51971">
    <property type="entry name" value="Nucleotide-binding domain"/>
    <property type="match status" value="1"/>
</dbReference>
<keyword evidence="6" id="KW-0560">Oxidoreductase</keyword>
<evidence type="ECO:0000256" key="5">
    <source>
        <dbReference type="ARBA" id="ARBA00022827"/>
    </source>
</evidence>
<comment type="caution">
    <text evidence="8">The sequence shown here is derived from an EMBL/GenBank/DDBJ whole genome shotgun (WGS) entry which is preliminary data.</text>
</comment>
<evidence type="ECO:0000256" key="2">
    <source>
        <dbReference type="ARBA" id="ARBA00004123"/>
    </source>
</evidence>
<dbReference type="PANTHER" id="PTHR10742:SF410">
    <property type="entry name" value="LYSINE-SPECIFIC HISTONE DEMETHYLASE 2"/>
    <property type="match status" value="1"/>
</dbReference>
<dbReference type="Pfam" id="PF01593">
    <property type="entry name" value="Amino_oxidase"/>
    <property type="match status" value="2"/>
</dbReference>
<evidence type="ECO:0000256" key="6">
    <source>
        <dbReference type="ARBA" id="ARBA00023002"/>
    </source>
</evidence>
<comment type="cofactor">
    <cofactor evidence="1">
        <name>FAD</name>
        <dbReference type="ChEBI" id="CHEBI:57692"/>
    </cofactor>
</comment>
<dbReference type="SUPFAM" id="SSF51905">
    <property type="entry name" value="FAD/NAD(P)-binding domain"/>
    <property type="match status" value="1"/>
</dbReference>
<feature type="domain" description="SWIRM" evidence="7">
    <location>
        <begin position="222"/>
        <end position="323"/>
    </location>
</feature>
<dbReference type="EMBL" id="WUAV01000003">
    <property type="protein sequence ID" value="KAF1762931.1"/>
    <property type="molecule type" value="Genomic_DNA"/>
</dbReference>
<dbReference type="RefSeq" id="XP_053587857.1">
    <property type="nucleotide sequence ID" value="XM_053728280.1"/>
</dbReference>
<dbReference type="CTD" id="9800545"/>
<evidence type="ECO:0000313" key="8">
    <source>
        <dbReference type="EMBL" id="KAF1762931.1"/>
    </source>
</evidence>
<dbReference type="Proteomes" id="UP000483820">
    <property type="component" value="Chromosome III"/>
</dbReference>
<dbReference type="Gene3D" id="1.10.10.10">
    <property type="entry name" value="Winged helix-like DNA-binding domain superfamily/Winged helix DNA-binding domain"/>
    <property type="match status" value="1"/>
</dbReference>
<evidence type="ECO:0000256" key="3">
    <source>
        <dbReference type="ARBA" id="ARBA00005995"/>
    </source>
</evidence>
<keyword evidence="4" id="KW-0285">Flavoprotein</keyword>
<dbReference type="InterPro" id="IPR050281">
    <property type="entry name" value="Flavin_monoamine_oxidase"/>
</dbReference>
<protein>
    <recommendedName>
        <fullName evidence="7">SWIRM domain-containing protein</fullName>
    </recommendedName>
</protein>
<dbReference type="PROSITE" id="PS50934">
    <property type="entry name" value="SWIRM"/>
    <property type="match status" value="1"/>
</dbReference>
<dbReference type="InterPro" id="IPR036388">
    <property type="entry name" value="WH-like_DNA-bd_sf"/>
</dbReference>
<dbReference type="InterPro" id="IPR007526">
    <property type="entry name" value="SWIRM"/>
</dbReference>
<dbReference type="InterPro" id="IPR002937">
    <property type="entry name" value="Amino_oxidase"/>
</dbReference>
<organism evidence="8 9">
    <name type="scientific">Caenorhabditis remanei</name>
    <name type="common">Caenorhabditis vulgaris</name>
    <dbReference type="NCBI Taxonomy" id="31234"/>
    <lineage>
        <taxon>Eukaryota</taxon>
        <taxon>Metazoa</taxon>
        <taxon>Ecdysozoa</taxon>
        <taxon>Nematoda</taxon>
        <taxon>Chromadorea</taxon>
        <taxon>Rhabditida</taxon>
        <taxon>Rhabditina</taxon>
        <taxon>Rhabditomorpha</taxon>
        <taxon>Rhabditoidea</taxon>
        <taxon>Rhabditidae</taxon>
        <taxon>Peloderinae</taxon>
        <taxon>Caenorhabditis</taxon>
    </lineage>
</organism>
<evidence type="ECO:0000256" key="1">
    <source>
        <dbReference type="ARBA" id="ARBA00001974"/>
    </source>
</evidence>
<dbReference type="GO" id="GO:0005634">
    <property type="term" value="C:nucleus"/>
    <property type="evidence" value="ECO:0007669"/>
    <property type="project" value="UniProtKB-SubCell"/>
</dbReference>
<proteinExistence type="inferred from homology"/>
<evidence type="ECO:0000259" key="7">
    <source>
        <dbReference type="PROSITE" id="PS50934"/>
    </source>
</evidence>
<keyword evidence="5" id="KW-0274">FAD</keyword>
<comment type="subcellular location">
    <subcellularLocation>
        <location evidence="2">Nucleus</location>
    </subcellularLocation>
</comment>